<dbReference type="GO" id="GO:0006635">
    <property type="term" value="P:fatty acid beta-oxidation"/>
    <property type="evidence" value="ECO:0007669"/>
    <property type="project" value="TreeGrafter"/>
</dbReference>
<comment type="similarity">
    <text evidence="1 9">Belongs to the thiolase-like superfamily. Thiolase family.</text>
</comment>
<dbReference type="PANTHER" id="PTHR18919:SF107">
    <property type="entry name" value="ACETYL-COA ACETYLTRANSFERASE, CYTOSOLIC"/>
    <property type="match status" value="1"/>
</dbReference>
<dbReference type="SUPFAM" id="SSF53901">
    <property type="entry name" value="Thiolase-like"/>
    <property type="match status" value="2"/>
</dbReference>
<evidence type="ECO:0000256" key="8">
    <source>
        <dbReference type="PIRSR" id="PIRSR000429-1"/>
    </source>
</evidence>
<feature type="active site" description="Proton acceptor" evidence="8">
    <location>
        <position position="353"/>
    </location>
</feature>
<dbReference type="InterPro" id="IPR016039">
    <property type="entry name" value="Thiolase-like"/>
</dbReference>
<keyword evidence="7 9" id="KW-0012">Acyltransferase</keyword>
<accession>A0A290S6A9</accession>
<feature type="active site" description="Proton acceptor" evidence="8">
    <location>
        <position position="383"/>
    </location>
</feature>
<evidence type="ECO:0000259" key="10">
    <source>
        <dbReference type="Pfam" id="PF00108"/>
    </source>
</evidence>
<evidence type="ECO:0000256" key="1">
    <source>
        <dbReference type="ARBA" id="ARBA00010982"/>
    </source>
</evidence>
<keyword evidence="2" id="KW-0963">Cytoplasm</keyword>
<evidence type="ECO:0000313" key="12">
    <source>
        <dbReference type="EMBL" id="ATC86541.1"/>
    </source>
</evidence>
<dbReference type="NCBIfam" id="TIGR01930">
    <property type="entry name" value="AcCoA-C-Actrans"/>
    <property type="match status" value="1"/>
</dbReference>
<feature type="domain" description="Thiolase N-terminal" evidence="10">
    <location>
        <begin position="9"/>
        <end position="267"/>
    </location>
</feature>
<dbReference type="CDD" id="cd00751">
    <property type="entry name" value="thiolase"/>
    <property type="match status" value="1"/>
</dbReference>
<proteinExistence type="inferred from homology"/>
<dbReference type="InterPro" id="IPR020615">
    <property type="entry name" value="Thiolase_acyl_enz_int_AS"/>
</dbReference>
<evidence type="ECO:0000259" key="11">
    <source>
        <dbReference type="Pfam" id="PF02803"/>
    </source>
</evidence>
<evidence type="ECO:0000256" key="9">
    <source>
        <dbReference type="RuleBase" id="RU003557"/>
    </source>
</evidence>
<evidence type="ECO:0000256" key="3">
    <source>
        <dbReference type="ARBA" id="ARBA00022679"/>
    </source>
</evidence>
<evidence type="ECO:0000256" key="4">
    <source>
        <dbReference type="ARBA" id="ARBA00022832"/>
    </source>
</evidence>
<dbReference type="EMBL" id="CP011025">
    <property type="protein sequence ID" value="ATC86541.1"/>
    <property type="molecule type" value="Genomic_DNA"/>
</dbReference>
<dbReference type="Proteomes" id="UP000016505">
    <property type="component" value="Chromosome I"/>
</dbReference>
<dbReference type="AlphaFoldDB" id="A0A290S6A9"/>
<dbReference type="InterPro" id="IPR020617">
    <property type="entry name" value="Thiolase_C"/>
</dbReference>
<evidence type="ECO:0000256" key="5">
    <source>
        <dbReference type="ARBA" id="ARBA00022963"/>
    </source>
</evidence>
<dbReference type="InterPro" id="IPR020613">
    <property type="entry name" value="Thiolase_CS"/>
</dbReference>
<dbReference type="PROSITE" id="PS00737">
    <property type="entry name" value="THIOLASE_2"/>
    <property type="match status" value="1"/>
</dbReference>
<evidence type="ECO:0000256" key="7">
    <source>
        <dbReference type="ARBA" id="ARBA00023315"/>
    </source>
</evidence>
<dbReference type="RefSeq" id="WP_010552768.1">
    <property type="nucleotide sequence ID" value="NZ_CP011025.1"/>
</dbReference>
<dbReference type="FunFam" id="3.40.47.10:FF:000010">
    <property type="entry name" value="Acetyl-CoA acetyltransferase (Thiolase)"/>
    <property type="match status" value="1"/>
</dbReference>
<keyword evidence="3 9" id="KW-0808">Transferase</keyword>
<gene>
    <name evidence="12" type="primary">atoB</name>
    <name evidence="12" type="ORF">PARC_a1996</name>
</gene>
<evidence type="ECO:0000313" key="13">
    <source>
        <dbReference type="Proteomes" id="UP000016505"/>
    </source>
</evidence>
<dbReference type="GO" id="GO:0003985">
    <property type="term" value="F:acetyl-CoA C-acetyltransferase activity"/>
    <property type="evidence" value="ECO:0007669"/>
    <property type="project" value="TreeGrafter"/>
</dbReference>
<reference evidence="12 13" key="1">
    <citation type="journal article" date="2012" name="J. Bacteriol.">
        <title>Genome sequences of type strains of seven species of the marine bacterium Pseudoalteromonas.</title>
        <authorList>
            <person name="Xie B.B."/>
            <person name="Shu Y.L."/>
            <person name="Qin Q.L."/>
            <person name="Rong J.C."/>
            <person name="Zhang X.Y."/>
            <person name="Chen X.L."/>
            <person name="Shi M."/>
            <person name="He H.L."/>
            <person name="Zhou B.C."/>
            <person name="Zhang Y.Z."/>
        </authorList>
    </citation>
    <scope>NUCLEOTIDE SEQUENCE [LARGE SCALE GENOMIC DNA]</scope>
    <source>
        <strain evidence="12 13">A 37-1-2</strain>
    </source>
</reference>
<feature type="active site" description="Acyl-thioester intermediate" evidence="8">
    <location>
        <position position="94"/>
    </location>
</feature>
<keyword evidence="4" id="KW-0276">Fatty acid metabolism</keyword>
<dbReference type="InterPro" id="IPR002155">
    <property type="entry name" value="Thiolase"/>
</dbReference>
<keyword evidence="6" id="KW-0443">Lipid metabolism</keyword>
<dbReference type="Pfam" id="PF00108">
    <property type="entry name" value="Thiolase_N"/>
    <property type="match status" value="1"/>
</dbReference>
<keyword evidence="5" id="KW-0442">Lipid degradation</keyword>
<dbReference type="PROSITE" id="PS00098">
    <property type="entry name" value="THIOLASE_1"/>
    <property type="match status" value="1"/>
</dbReference>
<organism evidence="12 13">
    <name type="scientific">Pseudoalteromonas arctica A 37-1-2</name>
    <dbReference type="NCBI Taxonomy" id="1117313"/>
    <lineage>
        <taxon>Bacteria</taxon>
        <taxon>Pseudomonadati</taxon>
        <taxon>Pseudomonadota</taxon>
        <taxon>Gammaproteobacteria</taxon>
        <taxon>Alteromonadales</taxon>
        <taxon>Pseudoalteromonadaceae</taxon>
        <taxon>Pseudoalteromonas</taxon>
    </lineage>
</organism>
<feature type="domain" description="Thiolase C-terminal" evidence="11">
    <location>
        <begin position="274"/>
        <end position="395"/>
    </location>
</feature>
<dbReference type="InterPro" id="IPR020610">
    <property type="entry name" value="Thiolase_AS"/>
</dbReference>
<protein>
    <submittedName>
        <fullName evidence="12">Acetyl-CoA C-acetyltransferase</fullName>
    </submittedName>
</protein>
<dbReference type="PIRSF" id="PIRSF000429">
    <property type="entry name" value="Ac-CoA_Ac_transf"/>
    <property type="match status" value="1"/>
</dbReference>
<dbReference type="PANTHER" id="PTHR18919">
    <property type="entry name" value="ACETYL-COA C-ACYLTRANSFERASE"/>
    <property type="match status" value="1"/>
</dbReference>
<name>A0A290S6A9_9GAMM</name>
<dbReference type="Pfam" id="PF02803">
    <property type="entry name" value="Thiolase_C"/>
    <property type="match status" value="1"/>
</dbReference>
<dbReference type="PROSITE" id="PS00099">
    <property type="entry name" value="THIOLASE_3"/>
    <property type="match status" value="1"/>
</dbReference>
<dbReference type="KEGG" id="part:PARC_a1996"/>
<evidence type="ECO:0000256" key="6">
    <source>
        <dbReference type="ARBA" id="ARBA00023098"/>
    </source>
</evidence>
<evidence type="ECO:0000256" key="2">
    <source>
        <dbReference type="ARBA" id="ARBA00022490"/>
    </source>
</evidence>
<dbReference type="Gene3D" id="3.40.47.10">
    <property type="match status" value="2"/>
</dbReference>
<sequence length="397" mass="41921">MTKFNNNNVVILSAVRTAIGSFGGSLKNFTPAELGTLCAKEALVRANISPNQVGSCVVGKVIHNGPKDAYLSRVIGLDAGLPINSHAVTLNRLCGSGLEAILQAAQQIQLGEVDAALAGGAESMSSSAYTLESNRWGQKMGNSTMVDELTTTLQDPWDNAPMGITAENIAEKYNITRAQQDAYAAQSHHKAAKAIAKGRFKEQILPIEIKSRNNIHVFDTDEHVRADTTVQKLATLAPYFKQNGTVTAATSSGINDAAAMLVLMSEQKANEQGLKPMGRLVGYARAGVEPTLMGTGPIPAVKLVFKKTGLTIDDMDVIESNEAFAVQALCVANELRFPQNKVNPNGGAIALGHPVGATGAILSTKCLYELKRINGKYGLVTMCIGGGQGIAAIFEAL</sequence>
<dbReference type="InterPro" id="IPR020616">
    <property type="entry name" value="Thiolase_N"/>
</dbReference>
<dbReference type="NCBIfam" id="NF006552">
    <property type="entry name" value="PRK09051.1"/>
    <property type="match status" value="1"/>
</dbReference>
<dbReference type="OrthoDB" id="8951704at2"/>